<reference evidence="1 2" key="1">
    <citation type="submission" date="2019-04" db="EMBL/GenBank/DDBJ databases">
        <authorList>
            <person name="Feng G."/>
            <person name="Zhang J."/>
            <person name="Zhu H."/>
        </authorList>
    </citation>
    <scope>NUCLEOTIDE SEQUENCE [LARGE SCALE GENOMIC DNA]</scope>
    <source>
        <strain evidence="1 2">JCM 17223</strain>
    </source>
</reference>
<dbReference type="Gene3D" id="3.30.530.20">
    <property type="match status" value="1"/>
</dbReference>
<dbReference type="EMBL" id="SRLD01000062">
    <property type="protein sequence ID" value="TGE12815.1"/>
    <property type="molecule type" value="Genomic_DNA"/>
</dbReference>
<sequence length="407" mass="45936">MGLLDDMRAARRAAGRRPTTATTAEVAADGMVPALLFIPDISGFTRFIQESGSVLAPQLIADLLEILIEANTLSMEVSEIQGDAILFYRLGAPPTVQEVVTQCRRIFLDFQNYLRLVERDLDSELSAALRAHDLTIKIIVHFGQVSVAQIREFTKLMGRDVIVVHRLLKNNVTGNEYILLSEGYLETQPAAEVARSFSWTRLLRGTCLYDHLGEICYRYAYLSPLRVLLQNPDPAAETGAQRRVDGNALKVLSTVRVPAAYALRVLSNFRLRALWMPGVREVTYDLTKAGRLGTSYKVSLNRGQIDFQTVQRFEDADRMEYVEKISLFRLFPNSFLFCFIEAVDTRSCLVTLEFRYGYVASARALIRFGQLRRMRRFMGQSIAQLATLCEQMSQNRQGQEKPTGING</sequence>
<name>A0A4Z0PEK0_9BACT</name>
<evidence type="ECO:0000313" key="1">
    <source>
        <dbReference type="EMBL" id="TGE12815.1"/>
    </source>
</evidence>
<dbReference type="OrthoDB" id="625021at2"/>
<dbReference type="InterPro" id="IPR023393">
    <property type="entry name" value="START-like_dom_sf"/>
</dbReference>
<keyword evidence="2" id="KW-1185">Reference proteome</keyword>
<comment type="caution">
    <text evidence="1">The sequence shown here is derived from an EMBL/GenBank/DDBJ whole genome shotgun (WGS) entry which is preliminary data.</text>
</comment>
<gene>
    <name evidence="1" type="ORF">E5J99_19955</name>
</gene>
<dbReference type="RefSeq" id="WP_135499575.1">
    <property type="nucleotide sequence ID" value="NZ_SRLD01000062.1"/>
</dbReference>
<dbReference type="SUPFAM" id="SSF55073">
    <property type="entry name" value="Nucleotide cyclase"/>
    <property type="match status" value="1"/>
</dbReference>
<dbReference type="SUPFAM" id="SSF55961">
    <property type="entry name" value="Bet v1-like"/>
    <property type="match status" value="1"/>
</dbReference>
<dbReference type="InterPro" id="IPR020503">
    <property type="entry name" value="Uncharacterised_Rv2561"/>
</dbReference>
<dbReference type="Gene3D" id="3.30.70.1230">
    <property type="entry name" value="Nucleotide cyclase"/>
    <property type="match status" value="1"/>
</dbReference>
<organism evidence="1 2">
    <name type="scientific">Hymenobacter elongatus</name>
    <dbReference type="NCBI Taxonomy" id="877208"/>
    <lineage>
        <taxon>Bacteria</taxon>
        <taxon>Pseudomonadati</taxon>
        <taxon>Bacteroidota</taxon>
        <taxon>Cytophagia</taxon>
        <taxon>Cytophagales</taxon>
        <taxon>Hymenobacteraceae</taxon>
        <taxon>Hymenobacter</taxon>
    </lineage>
</organism>
<dbReference type="CDD" id="cd07812">
    <property type="entry name" value="SRPBCC"/>
    <property type="match status" value="1"/>
</dbReference>
<proteinExistence type="predicted"/>
<protein>
    <submittedName>
        <fullName evidence="1">DUF2652 domain-containing protein</fullName>
    </submittedName>
</protein>
<evidence type="ECO:0000313" key="2">
    <source>
        <dbReference type="Proteomes" id="UP000297739"/>
    </source>
</evidence>
<dbReference type="Pfam" id="PF10851">
    <property type="entry name" value="DUF2652"/>
    <property type="match status" value="1"/>
</dbReference>
<dbReference type="InterPro" id="IPR029787">
    <property type="entry name" value="Nucleotide_cyclase"/>
</dbReference>
<dbReference type="AlphaFoldDB" id="A0A4Z0PEK0"/>
<dbReference type="Proteomes" id="UP000297739">
    <property type="component" value="Unassembled WGS sequence"/>
</dbReference>
<accession>A0A4Z0PEK0</accession>